<evidence type="ECO:0000313" key="1">
    <source>
        <dbReference type="EMBL" id="KAJ4462110.1"/>
    </source>
</evidence>
<keyword evidence="2" id="KW-1185">Reference proteome</keyword>
<evidence type="ECO:0000313" key="2">
    <source>
        <dbReference type="Proteomes" id="UP001141327"/>
    </source>
</evidence>
<dbReference type="Proteomes" id="UP001141327">
    <property type="component" value="Unassembled WGS sequence"/>
</dbReference>
<sequence>MPTMLRSALQGHLGLNTAVPQGVMLDLARGQRALEVLTFLGACFERPDMQPPPPDVTRALLAVNQLDVVSSFLERCGPKLPCLTADQCAGLLSLVATGEPVFGLSAVAAMDRGVVTTLFELGHPLVREQLLERRDFPPDLLPKVQARTRSQEAALFRCAPDRSLQLQGLHSGDLSVMEALAANPRLDPEVRRNLLSFKHPKMFRILRTLASRQDLTPAEVIALAEIRDFDVIGNLCRNGAVELPPERIRFLGSFNHEELASRRTWLSCLRLMGSEEDSEDDLLEMLDSLQAEVRCALVRGHPRQMTAALLDEWSDDGAFLHMTVCSGGGGLWRTGDPLCLAIARQPELPFTQQMLAVVLESATWERRAELLDAFLERYAYQRAHRPDQVRPLLGSMVALCTDAAEAEATQGERVSKPGPTRMLLRLLREVPGGRTLSGVIFNQDDAAPFAITHPADTAALLRELQPHCEGRPAVLEAFAGALAESVRRPRLFGQRPFFPILILAPLAGTYPFLILAPVGLAAGRWFRLLKRHAGDVAAKGELLALLGILCQGGDEDAAAYQSLLQTLIARLPDWALEDLMRLGLTHVSPSVWWRIYARIVSSGAPEGRLMESLQGLAAQVDLPDLLVWALALHRSPLVDKFAQSGGRPWTPPANAPVNPLVETLFKRTRPPPTGLTTYLLRVEPAHALAVLKSDYLTAPQVEYVQRVIAGPLPSTSPLCQCMADFFSTLGDLCGRPGCHLQCPVDSRVFNAVLSTRRIGTDVRELHGFLTNTVHVATGVEHVRLLGEIYRRRFEPDALLQTHSFREARDYMLHFLLACEPREFVSDLLQNGLLRFCEVNLGATATLFQATRQAQDILTGDFVAKVNSKTCHYLALTVPGFEERGVSVRRATLDLLLGPHVTVDVILQCSRQLHIEPSPILTGLAGFGLGSLEVANTSRLLAELAELRFEMTRSRDAAIEDTVLPRMHSDLASGVRYFHITRYLSLFPSLANGPTDGTASPMPAQVLTLTRVWGPDREEGRPCRVCPANSKEYPCRLGIGSSLVGQVLCDALGWLWPLFSLGGTALFIGLHRALEAHQLQAADEAGDHAQWHLALEVPVPDKQPHRCRLAALEDRIFAEAAHLAQGAAAKLTAYFAEPRWTFIAKSPVELRDCFRTALIPLPGRELRYGPIPTAPATKLSEVAGFCASLTRDFDLLVRTIRPELLFTLGEYCTPQGLVQTGIATLAVIRQVTVASRRPLSKLRPLSACLDEMRDMGLGGITRTDLPACYPRLVELYDGFMRTHEESVAELFRMAGLRIVRGLDFSNCHEITEWVVEVDPSELVDDYELDLDGDQMPQVDEATGTVRKLGSSNVAKRPKVTAIRKTRKIPTPIEANKVLTAQSFQSEVPLNHLRLILSRIRTIRDELNSACELQYSFINQAQLIASVDRFKGLLTSPQEFSLPGGTLYSFTLRPEFFGGPIGLLERKVTQLHDSEISAVAYYRIQTQHPTLADELRRYLEALGRFQAMSPQQLAAAGASSPDRLVNGFDHPQIERRVAMAALAVAVLKADVSYHSMFNNMAKLQRVASILAEVGPHLAAAEREATDGAFLCAMRCHTHVEGKADVTGILFVSGHCETPGQPWSHWLHYSTTGCAHRDFTGLLELGSAPRDLDRVYQNASRKRIAFSGGTVFRLQDLFPIQETRDTCAMLYLNQQAVQEVRALILPQVIDCLRAGELGDEVNIGRALVVGTTNYCASGEDVNGTKAHHLRIEAALCNASPLVRLCFAHPPPQQGPTTTAALKVDVQIAELLQSLR</sequence>
<dbReference type="EMBL" id="JAPMOS010000004">
    <property type="protein sequence ID" value="KAJ4462110.1"/>
    <property type="molecule type" value="Genomic_DNA"/>
</dbReference>
<organism evidence="1 2">
    <name type="scientific">Paratrimastix pyriformis</name>
    <dbReference type="NCBI Taxonomy" id="342808"/>
    <lineage>
        <taxon>Eukaryota</taxon>
        <taxon>Metamonada</taxon>
        <taxon>Preaxostyla</taxon>
        <taxon>Paratrimastigidae</taxon>
        <taxon>Paratrimastix</taxon>
    </lineage>
</organism>
<protein>
    <submittedName>
        <fullName evidence="1">Uncharacterized protein</fullName>
    </submittedName>
</protein>
<comment type="caution">
    <text evidence="1">The sequence shown here is derived from an EMBL/GenBank/DDBJ whole genome shotgun (WGS) entry which is preliminary data.</text>
</comment>
<accession>A0ABQ8UX21</accession>
<reference evidence="1" key="1">
    <citation type="journal article" date="2022" name="bioRxiv">
        <title>Genomics of Preaxostyla Flagellates Illuminates Evolutionary Transitions and the Path Towards Mitochondrial Loss.</title>
        <authorList>
            <person name="Novak L.V.F."/>
            <person name="Treitli S.C."/>
            <person name="Pyrih J."/>
            <person name="Halakuc P."/>
            <person name="Pipaliya S.V."/>
            <person name="Vacek V."/>
            <person name="Brzon O."/>
            <person name="Soukal P."/>
            <person name="Eme L."/>
            <person name="Dacks J.B."/>
            <person name="Karnkowska A."/>
            <person name="Elias M."/>
            <person name="Hampl V."/>
        </authorList>
    </citation>
    <scope>NUCLEOTIDE SEQUENCE</scope>
    <source>
        <strain evidence="1">RCP-MX</strain>
    </source>
</reference>
<gene>
    <name evidence="1" type="ORF">PAPYR_1288</name>
</gene>
<proteinExistence type="predicted"/>
<name>A0ABQ8UX21_9EUKA</name>